<dbReference type="EMBL" id="PUHQ01000004">
    <property type="protein sequence ID" value="KAG0666591.1"/>
    <property type="molecule type" value="Genomic_DNA"/>
</dbReference>
<dbReference type="OrthoDB" id="4951845at2759"/>
<evidence type="ECO:0000313" key="3">
    <source>
        <dbReference type="EMBL" id="KAG0666591.1"/>
    </source>
</evidence>
<dbReference type="Proteomes" id="UP000777482">
    <property type="component" value="Unassembled WGS sequence"/>
</dbReference>
<feature type="region of interest" description="Disordered" evidence="1">
    <location>
        <begin position="168"/>
        <end position="188"/>
    </location>
</feature>
<dbReference type="Gene3D" id="1.20.1050.10">
    <property type="match status" value="1"/>
</dbReference>
<accession>A0A9P7B9N9</accession>
<name>A0A9P7B9N9_RHOMI</name>
<organism evidence="3 4">
    <name type="scientific">Rhodotorula mucilaginosa</name>
    <name type="common">Yeast</name>
    <name type="synonym">Rhodotorula rubra</name>
    <dbReference type="NCBI Taxonomy" id="5537"/>
    <lineage>
        <taxon>Eukaryota</taxon>
        <taxon>Fungi</taxon>
        <taxon>Dikarya</taxon>
        <taxon>Basidiomycota</taxon>
        <taxon>Pucciniomycotina</taxon>
        <taxon>Microbotryomycetes</taxon>
        <taxon>Sporidiobolales</taxon>
        <taxon>Sporidiobolaceae</taxon>
        <taxon>Rhodotorula</taxon>
    </lineage>
</organism>
<feature type="domain" description="Glutathione S-transferase UstS-like C-terminal" evidence="2">
    <location>
        <begin position="53"/>
        <end position="172"/>
    </location>
</feature>
<gene>
    <name evidence="3" type="ORF">C6P46_004257</name>
</gene>
<protein>
    <recommendedName>
        <fullName evidence="2">Glutathione S-transferase UstS-like C-terminal domain-containing protein</fullName>
    </recommendedName>
</protein>
<reference evidence="3 4" key="1">
    <citation type="submission" date="2020-11" db="EMBL/GenBank/DDBJ databases">
        <title>Kefir isolates.</title>
        <authorList>
            <person name="Marcisauskas S."/>
            <person name="Kim Y."/>
            <person name="Blasche S."/>
        </authorList>
    </citation>
    <scope>NUCLEOTIDE SEQUENCE [LARGE SCALE GENOMIC DNA]</scope>
    <source>
        <strain evidence="3 4">KR</strain>
    </source>
</reference>
<keyword evidence="4" id="KW-1185">Reference proteome</keyword>
<evidence type="ECO:0000256" key="1">
    <source>
        <dbReference type="SAM" id="MobiDB-lite"/>
    </source>
</evidence>
<dbReference type="Pfam" id="PF22041">
    <property type="entry name" value="GST_C_7"/>
    <property type="match status" value="1"/>
</dbReference>
<comment type="caution">
    <text evidence="3">The sequence shown here is derived from an EMBL/GenBank/DDBJ whole genome shotgun (WGS) entry which is preliminary data.</text>
</comment>
<proteinExistence type="predicted"/>
<evidence type="ECO:0000259" key="2">
    <source>
        <dbReference type="Pfam" id="PF22041"/>
    </source>
</evidence>
<evidence type="ECO:0000313" key="4">
    <source>
        <dbReference type="Proteomes" id="UP000777482"/>
    </source>
</evidence>
<dbReference type="InterPro" id="IPR054416">
    <property type="entry name" value="GST_UstS-like_C"/>
</dbReference>
<sequence>MGSLEIALWLDEAFPELPNLFLPEASGRVDTNSSKYRQAVENFREHDKACQAAVNEIGVLYAPRITKKLDPESSRYWIEKHEYKEGEWEKLVSATDKDDLDTVRRIQNHLRQLTEDRLRDGRLFFASATKPGYHDFALAGWSRLLRALSPQLYRDTFRSPESGSIASWSERMDKAAPTPEVWVRDPRE</sequence>
<dbReference type="AlphaFoldDB" id="A0A9P7B9N9"/>